<reference evidence="3 4" key="1">
    <citation type="journal article" date="2007" name="Science">
        <title>The Fusarium graminearum genome reveals a link between localized polymorphism and pathogen specialization.</title>
        <authorList>
            <person name="Cuomo C.A."/>
            <person name="Gueldener U."/>
            <person name="Xu J.-R."/>
            <person name="Trail F."/>
            <person name="Turgeon B.G."/>
            <person name="Di Pietro A."/>
            <person name="Walton J.D."/>
            <person name="Ma L.-J."/>
            <person name="Baker S.E."/>
            <person name="Rep M."/>
            <person name="Adam G."/>
            <person name="Antoniw J."/>
            <person name="Baldwin T."/>
            <person name="Calvo S.E."/>
            <person name="Chang Y.-L."/>
            <person name="DeCaprio D."/>
            <person name="Gale L.R."/>
            <person name="Gnerre S."/>
            <person name="Goswami R.S."/>
            <person name="Hammond-Kosack K."/>
            <person name="Harris L.J."/>
            <person name="Hilburn K."/>
            <person name="Kennell J.C."/>
            <person name="Kroken S."/>
            <person name="Magnuson J.K."/>
            <person name="Mannhaupt G."/>
            <person name="Mauceli E.W."/>
            <person name="Mewes H.-W."/>
            <person name="Mitterbauer R."/>
            <person name="Muehlbauer G."/>
            <person name="Muensterkoetter M."/>
            <person name="Nelson D."/>
            <person name="O'Donnell K."/>
            <person name="Ouellet T."/>
            <person name="Qi W."/>
            <person name="Quesneville H."/>
            <person name="Roncero M.I.G."/>
            <person name="Seong K.-Y."/>
            <person name="Tetko I.V."/>
            <person name="Urban M."/>
            <person name="Waalwijk C."/>
            <person name="Ward T.J."/>
            <person name="Yao J."/>
            <person name="Birren B.W."/>
            <person name="Kistler H.C."/>
        </authorList>
    </citation>
    <scope>NUCLEOTIDE SEQUENCE [LARGE SCALE GENOMIC DNA]</scope>
    <source>
        <strain evidence="4">ATCC MYA-4620 / CBS 123657 / FGSC 9075 / NRRL 31084 / PH-1</strain>
        <strain evidence="3">PH-1 / ATCC MYA-4620 / FGSC 9075 / NRRL 31084</strain>
    </source>
</reference>
<dbReference type="VEuPathDB" id="FungiDB:FGRAMPH1_01G18885"/>
<reference key="3">
    <citation type="submission" date="2014-02" db="EMBL/GenBank/DDBJ databases">
        <title>A revised Fusarium graminearum genomic reference sequence using whole shotgun re-sequencing.</title>
        <authorList>
            <person name="King R."/>
            <person name="Urban M."/>
            <person name="Hassani-Pak K."/>
            <person name="Hammond-Kosack K."/>
        </authorList>
    </citation>
    <scope>NUCLEOTIDE SEQUENCE</scope>
    <source>
        <strain>PH-1</strain>
    </source>
</reference>
<reference evidence="3" key="5">
    <citation type="submission" date="2017-01" db="UniProtKB">
        <authorList>
            <consortium name="EnsemblFungi"/>
        </authorList>
    </citation>
    <scope>IDENTIFICATION</scope>
    <source>
        <strain evidence="3">PH-1 / ATCC MYA-4620 / FGSC 9075 / NRRL 31084</strain>
    </source>
</reference>
<evidence type="ECO:0000313" key="2">
    <source>
        <dbReference type="EMBL" id="CEF87034.1"/>
    </source>
</evidence>
<protein>
    <submittedName>
        <fullName evidence="2">Chromosome 3, complete genome</fullName>
    </submittedName>
</protein>
<evidence type="ECO:0000256" key="1">
    <source>
        <dbReference type="SAM" id="MobiDB-lite"/>
    </source>
</evidence>
<dbReference type="AlphaFoldDB" id="A0A0E0SKS1"/>
<dbReference type="EnsemblFungi" id="CEF87034">
    <property type="protein sequence ID" value="CEF87034"/>
    <property type="gene ID" value="FGRRES_20276"/>
</dbReference>
<feature type="region of interest" description="Disordered" evidence="1">
    <location>
        <begin position="54"/>
        <end position="93"/>
    </location>
</feature>
<dbReference type="InParanoid" id="A0A0E0SKS1"/>
<feature type="compositionally biased region" description="Pro residues" evidence="1">
    <location>
        <begin position="14"/>
        <end position="23"/>
    </location>
</feature>
<evidence type="ECO:0000313" key="4">
    <source>
        <dbReference type="Proteomes" id="UP000070720"/>
    </source>
</evidence>
<organism evidence="3">
    <name type="scientific">Gibberella zeae (strain ATCC MYA-4620 / CBS 123657 / FGSC 9075 / NRRL 31084 / PH-1)</name>
    <name type="common">Wheat head blight fungus</name>
    <name type="synonym">Fusarium graminearum</name>
    <dbReference type="NCBI Taxonomy" id="229533"/>
    <lineage>
        <taxon>Eukaryota</taxon>
        <taxon>Fungi</taxon>
        <taxon>Dikarya</taxon>
        <taxon>Ascomycota</taxon>
        <taxon>Pezizomycotina</taxon>
        <taxon>Sordariomycetes</taxon>
        <taxon>Hypocreomycetidae</taxon>
        <taxon>Hypocreales</taxon>
        <taxon>Nectriaceae</taxon>
        <taxon>Fusarium</taxon>
    </lineage>
</organism>
<reference evidence="3 4" key="2">
    <citation type="journal article" date="2010" name="Nature">
        <title>Comparative genomics reveals mobile pathogenicity chromosomes in Fusarium.</title>
        <authorList>
            <person name="Ma L.J."/>
            <person name="van der Does H.C."/>
            <person name="Borkovich K.A."/>
            <person name="Coleman J.J."/>
            <person name="Daboussi M.J."/>
            <person name="Di Pietro A."/>
            <person name="Dufresne M."/>
            <person name="Freitag M."/>
            <person name="Grabherr M."/>
            <person name="Henrissat B."/>
            <person name="Houterman P.M."/>
            <person name="Kang S."/>
            <person name="Shim W.B."/>
            <person name="Woloshuk C."/>
            <person name="Xie X."/>
            <person name="Xu J.R."/>
            <person name="Antoniw J."/>
            <person name="Baker S.E."/>
            <person name="Bluhm B.H."/>
            <person name="Breakspear A."/>
            <person name="Brown D.W."/>
            <person name="Butchko R.A."/>
            <person name="Chapman S."/>
            <person name="Coulson R."/>
            <person name="Coutinho P.M."/>
            <person name="Danchin E.G."/>
            <person name="Diener A."/>
            <person name="Gale L.R."/>
            <person name="Gardiner D.M."/>
            <person name="Goff S."/>
            <person name="Hammond-Kosack K.E."/>
            <person name="Hilburn K."/>
            <person name="Hua-Van A."/>
            <person name="Jonkers W."/>
            <person name="Kazan K."/>
            <person name="Kodira C.D."/>
            <person name="Koehrsen M."/>
            <person name="Kumar L."/>
            <person name="Lee Y.H."/>
            <person name="Li L."/>
            <person name="Manners J.M."/>
            <person name="Miranda-Saavedra D."/>
            <person name="Mukherjee M."/>
            <person name="Park G."/>
            <person name="Park J."/>
            <person name="Park S.Y."/>
            <person name="Proctor R.H."/>
            <person name="Regev A."/>
            <person name="Ruiz-Roldan M.C."/>
            <person name="Sain D."/>
            <person name="Sakthikumar S."/>
            <person name="Sykes S."/>
            <person name="Schwartz D.C."/>
            <person name="Turgeon B.G."/>
            <person name="Wapinski I."/>
            <person name="Yoder O."/>
            <person name="Young S."/>
            <person name="Zeng Q."/>
            <person name="Zhou S."/>
            <person name="Galagan J."/>
            <person name="Cuomo C.A."/>
            <person name="Kistler H.C."/>
            <person name="Rep M."/>
        </authorList>
    </citation>
    <scope>GENOME REANNOTATION</scope>
    <source>
        <strain evidence="4">ATCC MYA-4620 / CBS 123657 / FGSC 9075 / NRRL 31084 / PH-1</strain>
        <strain evidence="3">PH-1 / ATCC MYA-4620 / FGSC 9075 / NRRL 31084</strain>
    </source>
</reference>
<reference evidence="2 4" key="4">
    <citation type="journal article" date="2015" name="BMC Genomics">
        <title>The completed genome sequence of the pathogenic ascomycete fungus Fusarium graminearum.</title>
        <authorList>
            <person name="King R."/>
            <person name="Urban M."/>
            <person name="Hammond-Kosack M.C."/>
            <person name="Hassani-Pak K."/>
            <person name="Hammond-Kosack K.E."/>
        </authorList>
    </citation>
    <scope>NUCLEOTIDE SEQUENCE [LARGE SCALE GENOMIC DNA]</scope>
    <source>
        <strain evidence="4">ATCC MYA-4620 / CBS 123657 / FGSC 9075 / NRRL 31084 / PH-1</strain>
        <strain evidence="2">PH-1</strain>
    </source>
</reference>
<sequence length="93" mass="9861">MLASSVYISSLSPPSSPALPPAALPNQTSPQLNILTIVDHAVVIHSGGKWKVINMDPQAPGKHRLADPSQQPLACQNQLSTGQRRASQHGPPR</sequence>
<name>A0A0E0SKS1_GIBZE</name>
<dbReference type="Proteomes" id="UP000070720">
    <property type="component" value="Chromosome 3"/>
</dbReference>
<feature type="region of interest" description="Disordered" evidence="1">
    <location>
        <begin position="1"/>
        <end position="27"/>
    </location>
</feature>
<evidence type="ECO:0000313" key="3">
    <source>
        <dbReference type="EnsemblFungi" id="CEF87034"/>
    </source>
</evidence>
<keyword evidence="4" id="KW-1185">Reference proteome</keyword>
<proteinExistence type="predicted"/>
<feature type="compositionally biased region" description="Polar residues" evidence="1">
    <location>
        <begin position="68"/>
        <end position="85"/>
    </location>
</feature>
<accession>A0A0E0SKS1</accession>
<gene>
    <name evidence="2" type="ORF">FGRAMPH1_01T18885</name>
</gene>
<dbReference type="EMBL" id="HG970334">
    <property type="protein sequence ID" value="CEF87034.1"/>
    <property type="molecule type" value="Genomic_DNA"/>
</dbReference>